<dbReference type="GO" id="GO:0005829">
    <property type="term" value="C:cytosol"/>
    <property type="evidence" value="ECO:0007669"/>
    <property type="project" value="TreeGrafter"/>
</dbReference>
<dbReference type="Proteomes" id="UP000577707">
    <property type="component" value="Unassembled WGS sequence"/>
</dbReference>
<feature type="binding site" evidence="11">
    <location>
        <position position="134"/>
    </location>
    <ligand>
        <name>Zn(2+)</name>
        <dbReference type="ChEBI" id="CHEBI:29105"/>
    </ligand>
</feature>
<dbReference type="GO" id="GO:0008270">
    <property type="term" value="F:zinc ion binding"/>
    <property type="evidence" value="ECO:0007669"/>
    <property type="project" value="TreeGrafter"/>
</dbReference>
<evidence type="ECO:0000256" key="10">
    <source>
        <dbReference type="ARBA" id="ARBA00023163"/>
    </source>
</evidence>
<keyword evidence="7 11" id="KW-0862">Zinc</keyword>
<keyword evidence="5" id="KW-0678">Repressor</keyword>
<feature type="binding site" evidence="12">
    <location>
        <position position="123"/>
    </location>
    <ligand>
        <name>Fe cation</name>
        <dbReference type="ChEBI" id="CHEBI:24875"/>
    </ligand>
</feature>
<comment type="cofactor">
    <cofactor evidence="12">
        <name>Mn(2+)</name>
        <dbReference type="ChEBI" id="CHEBI:29035"/>
    </cofactor>
    <cofactor evidence="12">
        <name>Fe(2+)</name>
        <dbReference type="ChEBI" id="CHEBI:29033"/>
    </cofactor>
    <text evidence="12">Binds 1 Mn(2+) or Fe(2+) ion per subunit.</text>
</comment>
<evidence type="ECO:0000313" key="14">
    <source>
        <dbReference type="Proteomes" id="UP000577707"/>
    </source>
</evidence>
<dbReference type="Pfam" id="PF01475">
    <property type="entry name" value="FUR"/>
    <property type="match status" value="1"/>
</dbReference>
<name>A0A7W5FAK2_9ACTN</name>
<dbReference type="CDD" id="cd07153">
    <property type="entry name" value="Fur_like"/>
    <property type="match status" value="1"/>
</dbReference>
<dbReference type="Gene3D" id="1.10.10.10">
    <property type="entry name" value="Winged helix-like DNA-binding domain superfamily/Winged helix DNA-binding domain"/>
    <property type="match status" value="1"/>
</dbReference>
<comment type="subcellular location">
    <subcellularLocation>
        <location evidence="1">Cytoplasm</location>
    </subcellularLocation>
</comment>
<organism evidence="13 14">
    <name type="scientific">Nocardioides albus</name>
    <dbReference type="NCBI Taxonomy" id="1841"/>
    <lineage>
        <taxon>Bacteria</taxon>
        <taxon>Bacillati</taxon>
        <taxon>Actinomycetota</taxon>
        <taxon>Actinomycetes</taxon>
        <taxon>Propionibacteriales</taxon>
        <taxon>Nocardioidaceae</taxon>
        <taxon>Nocardioides</taxon>
    </lineage>
</organism>
<feature type="binding site" evidence="12">
    <location>
        <position position="106"/>
    </location>
    <ligand>
        <name>Fe cation</name>
        <dbReference type="ChEBI" id="CHEBI:24875"/>
    </ligand>
</feature>
<dbReference type="InterPro" id="IPR043135">
    <property type="entry name" value="Fur_C"/>
</dbReference>
<keyword evidence="9" id="KW-0238">DNA-binding</keyword>
<dbReference type="GO" id="GO:0000976">
    <property type="term" value="F:transcription cis-regulatory region binding"/>
    <property type="evidence" value="ECO:0007669"/>
    <property type="project" value="TreeGrafter"/>
</dbReference>
<dbReference type="SUPFAM" id="SSF46785">
    <property type="entry name" value="Winged helix' DNA-binding domain"/>
    <property type="match status" value="1"/>
</dbReference>
<evidence type="ECO:0000256" key="1">
    <source>
        <dbReference type="ARBA" id="ARBA00004496"/>
    </source>
</evidence>
<comment type="caution">
    <text evidence="13">The sequence shown here is derived from an EMBL/GenBank/DDBJ whole genome shotgun (WGS) entry which is preliminary data.</text>
</comment>
<keyword evidence="8" id="KW-0805">Transcription regulation</keyword>
<dbReference type="InterPro" id="IPR036390">
    <property type="entry name" value="WH_DNA-bd_sf"/>
</dbReference>
<keyword evidence="4" id="KW-0963">Cytoplasm</keyword>
<comment type="similarity">
    <text evidence="2">Belongs to the Fur family.</text>
</comment>
<evidence type="ECO:0000256" key="11">
    <source>
        <dbReference type="PIRSR" id="PIRSR602481-1"/>
    </source>
</evidence>
<reference evidence="13 14" key="1">
    <citation type="submission" date="2020-08" db="EMBL/GenBank/DDBJ databases">
        <title>Genomic Encyclopedia of Type Strains, Phase III (KMG-III): the genomes of soil and plant-associated and newly described type strains.</title>
        <authorList>
            <person name="Whitman W."/>
        </authorList>
    </citation>
    <scope>NUCLEOTIDE SEQUENCE [LARGE SCALE GENOMIC DNA]</scope>
    <source>
        <strain evidence="13 14">CECT 3302</strain>
    </source>
</reference>
<dbReference type="InterPro" id="IPR002481">
    <property type="entry name" value="FUR"/>
</dbReference>
<evidence type="ECO:0000256" key="4">
    <source>
        <dbReference type="ARBA" id="ARBA00022490"/>
    </source>
</evidence>
<evidence type="ECO:0000256" key="5">
    <source>
        <dbReference type="ARBA" id="ARBA00022491"/>
    </source>
</evidence>
<evidence type="ECO:0000256" key="2">
    <source>
        <dbReference type="ARBA" id="ARBA00007957"/>
    </source>
</evidence>
<dbReference type="PANTHER" id="PTHR33202">
    <property type="entry name" value="ZINC UPTAKE REGULATION PROTEIN"/>
    <property type="match status" value="1"/>
</dbReference>
<evidence type="ECO:0000256" key="7">
    <source>
        <dbReference type="ARBA" id="ARBA00022833"/>
    </source>
</evidence>
<dbReference type="RefSeq" id="WP_183549411.1">
    <property type="nucleotide sequence ID" value="NZ_BMQT01000011.1"/>
</dbReference>
<dbReference type="EMBL" id="JACHXG010000010">
    <property type="protein sequence ID" value="MBB3091389.1"/>
    <property type="molecule type" value="Genomic_DNA"/>
</dbReference>
<dbReference type="InterPro" id="IPR036388">
    <property type="entry name" value="WH-like_DNA-bd_sf"/>
</dbReference>
<feature type="binding site" evidence="11">
    <location>
        <position position="94"/>
    </location>
    <ligand>
        <name>Zn(2+)</name>
        <dbReference type="ChEBI" id="CHEBI:29105"/>
    </ligand>
</feature>
<dbReference type="GO" id="GO:1900376">
    <property type="term" value="P:regulation of secondary metabolite biosynthetic process"/>
    <property type="evidence" value="ECO:0007669"/>
    <property type="project" value="TreeGrafter"/>
</dbReference>
<evidence type="ECO:0000313" key="13">
    <source>
        <dbReference type="EMBL" id="MBB3091389.1"/>
    </source>
</evidence>
<protein>
    <submittedName>
        <fullName evidence="13">Fur family ferric uptake transcriptional regulator</fullName>
    </submittedName>
</protein>
<feature type="binding site" evidence="11">
    <location>
        <position position="131"/>
    </location>
    <ligand>
        <name>Zn(2+)</name>
        <dbReference type="ChEBI" id="CHEBI:29105"/>
    </ligand>
</feature>
<sequence>MAPTQQVKRRATNQGAAVKEALAAEDTFRSAQDVYATLRASGEKIGLSTVYRHLQIFVDDGLADVIHKPDGESTYRLCGDASTTHHHHLVCRSCGKAVEIEGPAVETWADKVAAQHGFSDVNHTVEIFGLCTTCAAS</sequence>
<feature type="binding site" evidence="11">
    <location>
        <position position="91"/>
    </location>
    <ligand>
        <name>Zn(2+)</name>
        <dbReference type="ChEBI" id="CHEBI:29105"/>
    </ligand>
</feature>
<keyword evidence="12" id="KW-0408">Iron</keyword>
<evidence type="ECO:0000256" key="8">
    <source>
        <dbReference type="ARBA" id="ARBA00023015"/>
    </source>
</evidence>
<feature type="binding site" evidence="12">
    <location>
        <position position="85"/>
    </location>
    <ligand>
        <name>Fe cation</name>
        <dbReference type="ChEBI" id="CHEBI:24875"/>
    </ligand>
</feature>
<evidence type="ECO:0000256" key="9">
    <source>
        <dbReference type="ARBA" id="ARBA00023125"/>
    </source>
</evidence>
<evidence type="ECO:0000256" key="3">
    <source>
        <dbReference type="ARBA" id="ARBA00011738"/>
    </source>
</evidence>
<evidence type="ECO:0000256" key="6">
    <source>
        <dbReference type="ARBA" id="ARBA00022723"/>
    </source>
</evidence>
<keyword evidence="14" id="KW-1185">Reference proteome</keyword>
<keyword evidence="10" id="KW-0804">Transcription</keyword>
<dbReference type="PANTHER" id="PTHR33202:SF2">
    <property type="entry name" value="FERRIC UPTAKE REGULATION PROTEIN"/>
    <property type="match status" value="1"/>
</dbReference>
<evidence type="ECO:0000256" key="12">
    <source>
        <dbReference type="PIRSR" id="PIRSR602481-2"/>
    </source>
</evidence>
<comment type="cofactor">
    <cofactor evidence="11">
        <name>Zn(2+)</name>
        <dbReference type="ChEBI" id="CHEBI:29105"/>
    </cofactor>
    <text evidence="11">Binds 1 zinc ion per subunit.</text>
</comment>
<comment type="subunit">
    <text evidence="3">Homodimer.</text>
</comment>
<accession>A0A7W5FAK2</accession>
<gene>
    <name evidence="13" type="ORF">FHS12_004359</name>
</gene>
<dbReference type="AlphaFoldDB" id="A0A7W5FAK2"/>
<dbReference type="Gene3D" id="3.30.1490.190">
    <property type="match status" value="1"/>
</dbReference>
<proteinExistence type="inferred from homology"/>
<dbReference type="GO" id="GO:0045892">
    <property type="term" value="P:negative regulation of DNA-templated transcription"/>
    <property type="evidence" value="ECO:0007669"/>
    <property type="project" value="TreeGrafter"/>
</dbReference>
<keyword evidence="6 11" id="KW-0479">Metal-binding</keyword>
<dbReference type="GO" id="GO:0003700">
    <property type="term" value="F:DNA-binding transcription factor activity"/>
    <property type="evidence" value="ECO:0007669"/>
    <property type="project" value="InterPro"/>
</dbReference>